<protein>
    <submittedName>
        <fullName evidence="2">Uncharacterized protein</fullName>
    </submittedName>
</protein>
<feature type="region of interest" description="Disordered" evidence="1">
    <location>
        <begin position="127"/>
        <end position="166"/>
    </location>
</feature>
<feature type="region of interest" description="Disordered" evidence="1">
    <location>
        <begin position="1"/>
        <end position="56"/>
    </location>
</feature>
<feature type="compositionally biased region" description="Low complexity" evidence="1">
    <location>
        <begin position="1"/>
        <end position="15"/>
    </location>
</feature>
<feature type="compositionally biased region" description="Basic residues" evidence="1">
    <location>
        <begin position="16"/>
        <end position="27"/>
    </location>
</feature>
<name>A0A8H4VI22_9AGAR</name>
<evidence type="ECO:0000313" key="2">
    <source>
        <dbReference type="EMBL" id="KAF4610137.1"/>
    </source>
</evidence>
<dbReference type="AlphaFoldDB" id="A0A8H4VI22"/>
<evidence type="ECO:0000256" key="1">
    <source>
        <dbReference type="SAM" id="MobiDB-lite"/>
    </source>
</evidence>
<proteinExistence type="predicted"/>
<comment type="caution">
    <text evidence="2">The sequence shown here is derived from an EMBL/GenBank/DDBJ whole genome shotgun (WGS) entry which is preliminary data.</text>
</comment>
<gene>
    <name evidence="2" type="ORF">D9613_010213</name>
</gene>
<sequence>MDILFTRIAARSTSNTRRRRGKNRARRREPEERKSKAGTGEKKSSTPPTPQSHADFTLFHPDSVQQLFLPRTAYRVPVQSSQLQQQYLSWEGGMLEAEDGNEDELEQDGNSLVEGDLLINWRCCLRPVSNGNNVGRKSYPKSGSGPEPEPVTPAGLPQLQHDGPGR</sequence>
<evidence type="ECO:0000313" key="3">
    <source>
        <dbReference type="Proteomes" id="UP000521872"/>
    </source>
</evidence>
<feature type="compositionally biased region" description="Basic and acidic residues" evidence="1">
    <location>
        <begin position="28"/>
        <end position="44"/>
    </location>
</feature>
<accession>A0A8H4VI22</accession>
<dbReference type="EMBL" id="JAACJL010000059">
    <property type="protein sequence ID" value="KAF4610137.1"/>
    <property type="molecule type" value="Genomic_DNA"/>
</dbReference>
<dbReference type="Proteomes" id="UP000521872">
    <property type="component" value="Unassembled WGS sequence"/>
</dbReference>
<keyword evidence="3" id="KW-1185">Reference proteome</keyword>
<reference evidence="2 3" key="1">
    <citation type="submission" date="2019-12" db="EMBL/GenBank/DDBJ databases">
        <authorList>
            <person name="Floudas D."/>
            <person name="Bentzer J."/>
            <person name="Ahren D."/>
            <person name="Johansson T."/>
            <person name="Persson P."/>
            <person name="Tunlid A."/>
        </authorList>
    </citation>
    <scope>NUCLEOTIDE SEQUENCE [LARGE SCALE GENOMIC DNA]</scope>
    <source>
        <strain evidence="2 3">CBS 102.39</strain>
    </source>
</reference>
<organism evidence="2 3">
    <name type="scientific">Agrocybe pediades</name>
    <dbReference type="NCBI Taxonomy" id="84607"/>
    <lineage>
        <taxon>Eukaryota</taxon>
        <taxon>Fungi</taxon>
        <taxon>Dikarya</taxon>
        <taxon>Basidiomycota</taxon>
        <taxon>Agaricomycotina</taxon>
        <taxon>Agaricomycetes</taxon>
        <taxon>Agaricomycetidae</taxon>
        <taxon>Agaricales</taxon>
        <taxon>Agaricineae</taxon>
        <taxon>Strophariaceae</taxon>
        <taxon>Agrocybe</taxon>
    </lineage>
</organism>